<gene>
    <name evidence="3" type="ORF">DYB26_009580</name>
</gene>
<dbReference type="InterPro" id="IPR001245">
    <property type="entry name" value="Ser-Thr/Tyr_kinase_cat_dom"/>
</dbReference>
<proteinExistence type="predicted"/>
<organism evidence="3 4">
    <name type="scientific">Aphanomyces astaci</name>
    <name type="common">Crayfish plague agent</name>
    <dbReference type="NCBI Taxonomy" id="112090"/>
    <lineage>
        <taxon>Eukaryota</taxon>
        <taxon>Sar</taxon>
        <taxon>Stramenopiles</taxon>
        <taxon>Oomycota</taxon>
        <taxon>Saprolegniomycetes</taxon>
        <taxon>Saprolegniales</taxon>
        <taxon>Verrucalvaceae</taxon>
        <taxon>Aphanomyces</taxon>
    </lineage>
</organism>
<comment type="caution">
    <text evidence="3">The sequence shown here is derived from an EMBL/GenBank/DDBJ whole genome shotgun (WGS) entry which is preliminary data.</text>
</comment>
<dbReference type="VEuPathDB" id="FungiDB:H257_15889"/>
<dbReference type="SUPFAM" id="SSF52058">
    <property type="entry name" value="L domain-like"/>
    <property type="match status" value="1"/>
</dbReference>
<reference evidence="3 4" key="1">
    <citation type="submission" date="2018-08" db="EMBL/GenBank/DDBJ databases">
        <title>Aphanomyces genome sequencing and annotation.</title>
        <authorList>
            <person name="Minardi D."/>
            <person name="Oidtmann B."/>
            <person name="Van Der Giezen M."/>
            <person name="Studholme D.J."/>
        </authorList>
    </citation>
    <scope>NUCLEOTIDE SEQUENCE [LARGE SCALE GENOMIC DNA]</scope>
    <source>
        <strain evidence="3 4">FDL457</strain>
    </source>
</reference>
<dbReference type="EMBL" id="QUTF01017626">
    <property type="protein sequence ID" value="RHZ03980.1"/>
    <property type="molecule type" value="Genomic_DNA"/>
</dbReference>
<dbReference type="PROSITE" id="PS50011">
    <property type="entry name" value="PROTEIN_KINASE_DOM"/>
    <property type="match status" value="1"/>
</dbReference>
<dbReference type="Proteomes" id="UP000286510">
    <property type="component" value="Unassembled WGS sequence"/>
</dbReference>
<accession>A0A418E1C4</accession>
<evidence type="ECO:0000256" key="1">
    <source>
        <dbReference type="SAM" id="Phobius"/>
    </source>
</evidence>
<dbReference type="Pfam" id="PF07714">
    <property type="entry name" value="PK_Tyr_Ser-Thr"/>
    <property type="match status" value="1"/>
</dbReference>
<dbReference type="InterPro" id="IPR032675">
    <property type="entry name" value="LRR_dom_sf"/>
</dbReference>
<dbReference type="SUPFAM" id="SSF56112">
    <property type="entry name" value="Protein kinase-like (PK-like)"/>
    <property type="match status" value="1"/>
</dbReference>
<dbReference type="Gene3D" id="3.80.10.10">
    <property type="entry name" value="Ribonuclease Inhibitor"/>
    <property type="match status" value="1"/>
</dbReference>
<sequence>PPKYIWSIRGGDAKVSSGEKHSLRMNVALTVRADGSKLPLLFVVRGLPGGRIETHELPTYPADHVMTDFDPNLHQTDGPRSTSRMLRSVLLLSLAVGLIHAQACEVPKENTLTSTCFGLCAPPPTTGSIVASCLVLGVNDAKNGCTNQKDGTCTENVGGGACTISCLQPLTSGLDSTWAIRVGVPTRQDADVGLVQAINDVEITPSTTTIDIERLLVTNFTSLTILSKLKSLYEHHYYHSPTMSETLDTVYVRSDLSGNNLRELPLFLFRNKNLKVLNVSGNPLVNVHLMASELQFLQALQTFAAPVLTLTMPCQVGFVSTKWHASVLCVQGNDAGKESSNNTRQDNPLGYVLATTAPSSAEDAAAASSNKTFLVLIGMGTCVVVGVFVYLAIFMRRPRMRGKHPEFPRGSLTSSAGGGGGDSSMHVMEATDKSYYAAQTVHLPDDDDDDDCITTAPHWSSSRSTWTVQSFRSLFTEIAFPDLVVSEVAPVVLVHDSFDMVRGKFKGKRRVHVNRLKPMAHDKSFVFLSLLSTLRHPRVTAVVGVSWRPVDPTTGGIQVDVVCEYMDGALLQTYLGSTCKDTWRTGKLQIMLDVSLGLMHIHEHNYVYEHLSPRTLLVDSARGCKLHTVAIALKAPFPSTSSTLLHVAPEVLKGEQPTTASDMYAYGVLAAHVDKITSEGIAFSPQCPEMVVQVAKSCLQVDPQQRPSASFVYAMLRRQASFIEA</sequence>
<dbReference type="PANTHER" id="PTHR44329:SF214">
    <property type="entry name" value="PROTEIN KINASE DOMAIN-CONTAINING PROTEIN"/>
    <property type="match status" value="1"/>
</dbReference>
<evidence type="ECO:0000259" key="2">
    <source>
        <dbReference type="PROSITE" id="PS50011"/>
    </source>
</evidence>
<keyword evidence="1" id="KW-1133">Transmembrane helix</keyword>
<dbReference type="InterPro" id="IPR051681">
    <property type="entry name" value="Ser/Thr_Kinases-Pseudokinases"/>
</dbReference>
<dbReference type="PANTHER" id="PTHR44329">
    <property type="entry name" value="SERINE/THREONINE-PROTEIN KINASE TNNI3K-RELATED"/>
    <property type="match status" value="1"/>
</dbReference>
<dbReference type="GO" id="GO:0004674">
    <property type="term" value="F:protein serine/threonine kinase activity"/>
    <property type="evidence" value="ECO:0007669"/>
    <property type="project" value="TreeGrafter"/>
</dbReference>
<keyword evidence="1" id="KW-0472">Membrane</keyword>
<evidence type="ECO:0000313" key="3">
    <source>
        <dbReference type="EMBL" id="RHZ03980.1"/>
    </source>
</evidence>
<dbReference type="AlphaFoldDB" id="A0A418E1C4"/>
<dbReference type="Gene3D" id="1.10.510.10">
    <property type="entry name" value="Transferase(Phosphotransferase) domain 1"/>
    <property type="match status" value="1"/>
</dbReference>
<keyword evidence="1" id="KW-0812">Transmembrane</keyword>
<name>A0A418E1C4_APHAT</name>
<feature type="transmembrane region" description="Helical" evidence="1">
    <location>
        <begin position="373"/>
        <end position="393"/>
    </location>
</feature>
<dbReference type="InterPro" id="IPR011009">
    <property type="entry name" value="Kinase-like_dom_sf"/>
</dbReference>
<dbReference type="GO" id="GO:0005524">
    <property type="term" value="F:ATP binding"/>
    <property type="evidence" value="ECO:0007669"/>
    <property type="project" value="InterPro"/>
</dbReference>
<feature type="domain" description="Protein kinase" evidence="2">
    <location>
        <begin position="410"/>
        <end position="723"/>
    </location>
</feature>
<evidence type="ECO:0000313" key="4">
    <source>
        <dbReference type="Proteomes" id="UP000286510"/>
    </source>
</evidence>
<dbReference type="InterPro" id="IPR000719">
    <property type="entry name" value="Prot_kinase_dom"/>
</dbReference>
<feature type="non-terminal residue" evidence="3">
    <location>
        <position position="1"/>
    </location>
</feature>
<protein>
    <recommendedName>
        <fullName evidence="2">Protein kinase domain-containing protein</fullName>
    </recommendedName>
</protein>